<organism evidence="2 3">
    <name type="scientific">Brucella endophytica</name>
    <dbReference type="NCBI Taxonomy" id="1963359"/>
    <lineage>
        <taxon>Bacteria</taxon>
        <taxon>Pseudomonadati</taxon>
        <taxon>Pseudomonadota</taxon>
        <taxon>Alphaproteobacteria</taxon>
        <taxon>Hyphomicrobiales</taxon>
        <taxon>Brucellaceae</taxon>
        <taxon>Brucella/Ochrobactrum group</taxon>
        <taxon>Brucella</taxon>
    </lineage>
</organism>
<reference evidence="2" key="2">
    <citation type="submission" date="2020-09" db="EMBL/GenBank/DDBJ databases">
        <authorList>
            <person name="Sun Q."/>
            <person name="Zhou Y."/>
        </authorList>
    </citation>
    <scope>NUCLEOTIDE SEQUENCE</scope>
    <source>
        <strain evidence="2">CGMCC 1.15082</strain>
    </source>
</reference>
<protein>
    <submittedName>
        <fullName evidence="2">Uncharacterized protein</fullName>
    </submittedName>
</protein>
<evidence type="ECO:0000256" key="1">
    <source>
        <dbReference type="SAM" id="SignalP"/>
    </source>
</evidence>
<dbReference type="AlphaFoldDB" id="A0A916SCR0"/>
<feature type="chain" id="PRO_5037435545" evidence="1">
    <location>
        <begin position="30"/>
        <end position="103"/>
    </location>
</feature>
<proteinExistence type="predicted"/>
<reference evidence="2" key="1">
    <citation type="journal article" date="2014" name="Int. J. Syst. Evol. Microbiol.">
        <title>Complete genome sequence of Corynebacterium casei LMG S-19264T (=DSM 44701T), isolated from a smear-ripened cheese.</title>
        <authorList>
            <consortium name="US DOE Joint Genome Institute (JGI-PGF)"/>
            <person name="Walter F."/>
            <person name="Albersmeier A."/>
            <person name="Kalinowski J."/>
            <person name="Ruckert C."/>
        </authorList>
    </citation>
    <scope>NUCLEOTIDE SEQUENCE</scope>
    <source>
        <strain evidence="2">CGMCC 1.15082</strain>
    </source>
</reference>
<sequence>MEGAMMKHLFAPKLIAALTVLAGSAAAHAGSLPVTSPAKATLVTEVAGDCVAVGQKVAAEQGGTLTKATPSTQNGREMCVVVVLVPGRDGERPRRVEVAVPAN</sequence>
<evidence type="ECO:0000313" key="3">
    <source>
        <dbReference type="Proteomes" id="UP000646478"/>
    </source>
</evidence>
<feature type="signal peptide" evidence="1">
    <location>
        <begin position="1"/>
        <end position="29"/>
    </location>
</feature>
<accession>A0A916SCR0</accession>
<dbReference type="Proteomes" id="UP000646478">
    <property type="component" value="Unassembled WGS sequence"/>
</dbReference>
<evidence type="ECO:0000313" key="2">
    <source>
        <dbReference type="EMBL" id="GGA93575.1"/>
    </source>
</evidence>
<dbReference type="EMBL" id="BMHH01000007">
    <property type="protein sequence ID" value="GGA93575.1"/>
    <property type="molecule type" value="Genomic_DNA"/>
</dbReference>
<keyword evidence="1" id="KW-0732">Signal</keyword>
<name>A0A916SCR0_9HYPH</name>
<gene>
    <name evidence="2" type="ORF">GCM10011491_22210</name>
</gene>
<comment type="caution">
    <text evidence="2">The sequence shown here is derived from an EMBL/GenBank/DDBJ whole genome shotgun (WGS) entry which is preliminary data.</text>
</comment>
<keyword evidence="3" id="KW-1185">Reference proteome</keyword>